<dbReference type="OrthoDB" id="191675at2"/>
<gene>
    <name evidence="1" type="ORF">SAMN02745166_01498</name>
</gene>
<sequence>MTPVELAAQLYDDVADFRRHLEAHLLHGYVHSTPAGFVMARPVCSTAPAEIIDPWHVFPREECDAWWIWLAAGDLGSLMHLFPYELPLIGWQRYWKGRPSVKFYSMEAVKKRLSF</sequence>
<keyword evidence="2" id="KW-1185">Reference proteome</keyword>
<dbReference type="AlphaFoldDB" id="A0A1T4XID9"/>
<accession>A0A1T4XID9</accession>
<organism evidence="1 2">
    <name type="scientific">Prosthecobacter debontii</name>
    <dbReference type="NCBI Taxonomy" id="48467"/>
    <lineage>
        <taxon>Bacteria</taxon>
        <taxon>Pseudomonadati</taxon>
        <taxon>Verrucomicrobiota</taxon>
        <taxon>Verrucomicrobiia</taxon>
        <taxon>Verrucomicrobiales</taxon>
        <taxon>Verrucomicrobiaceae</taxon>
        <taxon>Prosthecobacter</taxon>
    </lineage>
</organism>
<dbReference type="RefSeq" id="WP_078812700.1">
    <property type="nucleotide sequence ID" value="NZ_FUYE01000004.1"/>
</dbReference>
<reference evidence="2" key="1">
    <citation type="submission" date="2017-02" db="EMBL/GenBank/DDBJ databases">
        <authorList>
            <person name="Varghese N."/>
            <person name="Submissions S."/>
        </authorList>
    </citation>
    <scope>NUCLEOTIDE SEQUENCE [LARGE SCALE GENOMIC DNA]</scope>
    <source>
        <strain evidence="2">ATCC 700200</strain>
    </source>
</reference>
<name>A0A1T4XID9_9BACT</name>
<dbReference type="EMBL" id="FUYE01000004">
    <property type="protein sequence ID" value="SKA88865.1"/>
    <property type="molecule type" value="Genomic_DNA"/>
</dbReference>
<evidence type="ECO:0000313" key="2">
    <source>
        <dbReference type="Proteomes" id="UP000190774"/>
    </source>
</evidence>
<proteinExistence type="predicted"/>
<evidence type="ECO:0000313" key="1">
    <source>
        <dbReference type="EMBL" id="SKA88865.1"/>
    </source>
</evidence>
<protein>
    <submittedName>
        <fullName evidence="1">Uncharacterized protein</fullName>
    </submittedName>
</protein>
<dbReference type="Proteomes" id="UP000190774">
    <property type="component" value="Unassembled WGS sequence"/>
</dbReference>
<dbReference type="STRING" id="48467.SAMN02745166_01498"/>